<dbReference type="AlphaFoldDB" id="A0A1F7I9I3"/>
<dbReference type="Pfam" id="PF08241">
    <property type="entry name" value="Methyltransf_11"/>
    <property type="match status" value="1"/>
</dbReference>
<dbReference type="CDD" id="cd02440">
    <property type="entry name" value="AdoMet_MTases"/>
    <property type="match status" value="1"/>
</dbReference>
<dbReference type="Gene3D" id="3.40.50.150">
    <property type="entry name" value="Vaccinia Virus protein VP39"/>
    <property type="match status" value="1"/>
</dbReference>
<dbReference type="STRING" id="1802055.A3A74_01975"/>
<comment type="caution">
    <text evidence="2">The sequence shown here is derived from an EMBL/GenBank/DDBJ whole genome shotgun (WGS) entry which is preliminary data.</text>
</comment>
<dbReference type="Proteomes" id="UP000179270">
    <property type="component" value="Unassembled WGS sequence"/>
</dbReference>
<evidence type="ECO:0000313" key="2">
    <source>
        <dbReference type="EMBL" id="OGK40035.1"/>
    </source>
</evidence>
<proteinExistence type="predicted"/>
<dbReference type="SUPFAM" id="SSF53335">
    <property type="entry name" value="S-adenosyl-L-methionine-dependent methyltransferases"/>
    <property type="match status" value="1"/>
</dbReference>
<organism evidence="2 3">
    <name type="scientific">Candidatus Roizmanbacteria bacterium RIFCSPLOWO2_01_FULL_35_13</name>
    <dbReference type="NCBI Taxonomy" id="1802055"/>
    <lineage>
        <taxon>Bacteria</taxon>
        <taxon>Candidatus Roizmaniibacteriota</taxon>
    </lineage>
</organism>
<dbReference type="GO" id="GO:0008757">
    <property type="term" value="F:S-adenosylmethionine-dependent methyltransferase activity"/>
    <property type="evidence" value="ECO:0007669"/>
    <property type="project" value="InterPro"/>
</dbReference>
<dbReference type="EMBL" id="MGAF01000038">
    <property type="protein sequence ID" value="OGK40035.1"/>
    <property type="molecule type" value="Genomic_DNA"/>
</dbReference>
<gene>
    <name evidence="2" type="ORF">A3A74_01975</name>
</gene>
<feature type="domain" description="Methyltransferase type 11" evidence="1">
    <location>
        <begin position="110"/>
        <end position="164"/>
    </location>
</feature>
<accession>A0A1F7I9I3</accession>
<sequence>MLEDNSNSYKLAGPKNLGVYHREGFVEKQHLLGQRWIDHFAKTYLPFEEFWFLGCGNGVSDYQVINTLKSEKKPPICFTFLDIQLIPLMEFMINYSKSWQETQGDYIHYDNVTRVMINDLSHGIPTKDSSVDGVWFKWAMHWLENPAIIIRELARVLKPGALAYIATLSPYDVANNETFLRNQFKRDDLLKRFPESEVTPGYDEITQDYIWIVDHTKLIDEFFATHPTATLHTYHQNLDSRYPRFMTGFMPEYFTHVAHDYGLIVEGLETVRNDNFPNKYSLEDPRSLSKLHVLLKKPL</sequence>
<evidence type="ECO:0000259" key="1">
    <source>
        <dbReference type="Pfam" id="PF08241"/>
    </source>
</evidence>
<evidence type="ECO:0000313" key="3">
    <source>
        <dbReference type="Proteomes" id="UP000179270"/>
    </source>
</evidence>
<name>A0A1F7I9I3_9BACT</name>
<protein>
    <recommendedName>
        <fullName evidence="1">Methyltransferase type 11 domain-containing protein</fullName>
    </recommendedName>
</protein>
<dbReference type="InterPro" id="IPR013216">
    <property type="entry name" value="Methyltransf_11"/>
</dbReference>
<reference evidence="2 3" key="1">
    <citation type="journal article" date="2016" name="Nat. Commun.">
        <title>Thousands of microbial genomes shed light on interconnected biogeochemical processes in an aquifer system.</title>
        <authorList>
            <person name="Anantharaman K."/>
            <person name="Brown C.T."/>
            <person name="Hug L.A."/>
            <person name="Sharon I."/>
            <person name="Castelle C.J."/>
            <person name="Probst A.J."/>
            <person name="Thomas B.C."/>
            <person name="Singh A."/>
            <person name="Wilkins M.J."/>
            <person name="Karaoz U."/>
            <person name="Brodie E.L."/>
            <person name="Williams K.H."/>
            <person name="Hubbard S.S."/>
            <person name="Banfield J.F."/>
        </authorList>
    </citation>
    <scope>NUCLEOTIDE SEQUENCE [LARGE SCALE GENOMIC DNA]</scope>
</reference>
<dbReference type="InterPro" id="IPR029063">
    <property type="entry name" value="SAM-dependent_MTases_sf"/>
</dbReference>